<dbReference type="PANTHER" id="PTHR13844">
    <property type="entry name" value="SWI/SNF-RELATED MATRIX-ASSOCIATED ACTIN-DEPENDENT REGULATOR OF CHROMATIN SUBFAMILY D"/>
    <property type="match status" value="1"/>
</dbReference>
<evidence type="ECO:0000256" key="1">
    <source>
        <dbReference type="SAM" id="MobiDB-lite"/>
    </source>
</evidence>
<gene>
    <name evidence="4" type="ORF">L203_100504</name>
</gene>
<organism evidence="4 5">
    <name type="scientific">Cryptococcus depauperatus CBS 7841</name>
    <dbReference type="NCBI Taxonomy" id="1295531"/>
    <lineage>
        <taxon>Eukaryota</taxon>
        <taxon>Fungi</taxon>
        <taxon>Dikarya</taxon>
        <taxon>Basidiomycota</taxon>
        <taxon>Agaricomycotina</taxon>
        <taxon>Tremellomycetes</taxon>
        <taxon>Tremellales</taxon>
        <taxon>Cryptococcaceae</taxon>
        <taxon>Cryptococcus</taxon>
    </lineage>
</organism>
<feature type="region of interest" description="Disordered" evidence="1">
    <location>
        <begin position="69"/>
        <end position="172"/>
    </location>
</feature>
<dbReference type="AlphaFoldDB" id="A0AAJ8JN75"/>
<feature type="compositionally biased region" description="Basic and acidic residues" evidence="1">
    <location>
        <begin position="105"/>
        <end position="130"/>
    </location>
</feature>
<evidence type="ECO:0000259" key="2">
    <source>
        <dbReference type="PROSITE" id="PS51925"/>
    </source>
</evidence>
<feature type="compositionally biased region" description="Basic and acidic residues" evidence="1">
    <location>
        <begin position="146"/>
        <end position="164"/>
    </location>
</feature>
<dbReference type="SUPFAM" id="SSF47592">
    <property type="entry name" value="SWIB/MDM2 domain"/>
    <property type="match status" value="1"/>
</dbReference>
<dbReference type="Pfam" id="PF02201">
    <property type="entry name" value="SWIB"/>
    <property type="match status" value="1"/>
</dbReference>
<feature type="domain" description="DEK-C" evidence="3">
    <location>
        <begin position="3"/>
        <end position="60"/>
    </location>
</feature>
<name>A0AAJ8JN75_9TREE</name>
<feature type="domain" description="DM2" evidence="2">
    <location>
        <begin position="170"/>
        <end position="247"/>
    </location>
</feature>
<dbReference type="InterPro" id="IPR003121">
    <property type="entry name" value="SWIB_MDM2_domain"/>
</dbReference>
<keyword evidence="5" id="KW-1185">Reference proteome</keyword>
<dbReference type="InterPro" id="IPR019835">
    <property type="entry name" value="SWIB_domain"/>
</dbReference>
<dbReference type="InterPro" id="IPR014876">
    <property type="entry name" value="DEK_C"/>
</dbReference>
<dbReference type="PROSITE" id="PS51998">
    <property type="entry name" value="DEK_C"/>
    <property type="match status" value="1"/>
</dbReference>
<evidence type="ECO:0000313" key="4">
    <source>
        <dbReference type="EMBL" id="WVN85359.1"/>
    </source>
</evidence>
<sequence>MADQLINRLVPQIREILATSDLSTISAKAIRKQLLSRGENENEIKSSRAAIDEKISEIYDGLIGDDSFSVASSPEGHQGSQTNKHLSSPSKPSSKPNNRKKRPASKIETDEQMAKRLQQEYDSGILERPRRTGNAAKPAKKRKIKGREQAKNEEESASGDDNRKTSRGGGFHKELLLSEPLTDLVGSSRLSRPQVVKQIWDYVKGHELQDQTDKRYILCDEKLKRVFYTDRLHMFTMNKLLVDHLRDPEDVI</sequence>
<evidence type="ECO:0008006" key="6">
    <source>
        <dbReference type="Google" id="ProtNLM"/>
    </source>
</evidence>
<dbReference type="KEGG" id="cdep:91084720"/>
<dbReference type="Gene3D" id="1.10.245.10">
    <property type="entry name" value="SWIB/MDM2 domain"/>
    <property type="match status" value="1"/>
</dbReference>
<dbReference type="GeneID" id="91084720"/>
<dbReference type="RefSeq" id="XP_066066060.1">
    <property type="nucleotide sequence ID" value="XM_066209963.1"/>
</dbReference>
<reference evidence="4" key="3">
    <citation type="submission" date="2024-01" db="EMBL/GenBank/DDBJ databases">
        <authorList>
            <person name="Coelho M.A."/>
            <person name="David-Palma M."/>
            <person name="Shea T."/>
            <person name="Sun S."/>
            <person name="Cuomo C.A."/>
            <person name="Heitman J."/>
        </authorList>
    </citation>
    <scope>NUCLEOTIDE SEQUENCE</scope>
    <source>
        <strain evidence="4">CBS 7841</strain>
    </source>
</reference>
<proteinExistence type="predicted"/>
<dbReference type="Pfam" id="PF08766">
    <property type="entry name" value="DEK_C"/>
    <property type="match status" value="1"/>
</dbReference>
<reference evidence="4" key="2">
    <citation type="journal article" date="2022" name="Elife">
        <title>Obligate sexual reproduction of a homothallic fungus closely related to the Cryptococcus pathogenic species complex.</title>
        <authorList>
            <person name="Passer A.R."/>
            <person name="Clancey S.A."/>
            <person name="Shea T."/>
            <person name="David-Palma M."/>
            <person name="Averette A.F."/>
            <person name="Boekhout T."/>
            <person name="Porcel B.M."/>
            <person name="Nowrousian M."/>
            <person name="Cuomo C.A."/>
            <person name="Sun S."/>
            <person name="Heitman J."/>
            <person name="Coelho M.A."/>
        </authorList>
    </citation>
    <scope>NUCLEOTIDE SEQUENCE</scope>
    <source>
        <strain evidence="4">CBS 7841</strain>
    </source>
</reference>
<reference evidence="4" key="1">
    <citation type="submission" date="2016-06" db="EMBL/GenBank/DDBJ databases">
        <authorList>
            <person name="Cuomo C."/>
            <person name="Litvintseva A."/>
            <person name="Heitman J."/>
            <person name="Chen Y."/>
            <person name="Sun S."/>
            <person name="Springer D."/>
            <person name="Dromer F."/>
            <person name="Young S."/>
            <person name="Zeng Q."/>
            <person name="Chapman S."/>
            <person name="Gujja S."/>
            <person name="Saif S."/>
            <person name="Birren B."/>
        </authorList>
    </citation>
    <scope>NUCLEOTIDE SEQUENCE</scope>
    <source>
        <strain evidence="4">CBS 7841</strain>
    </source>
</reference>
<accession>A0AAJ8JN75</accession>
<dbReference type="Proteomes" id="UP000094043">
    <property type="component" value="Chromosome 1"/>
</dbReference>
<dbReference type="PROSITE" id="PS51925">
    <property type="entry name" value="SWIB_MDM2"/>
    <property type="match status" value="1"/>
</dbReference>
<protein>
    <recommendedName>
        <fullName evidence="6">DM2 domain-containing protein</fullName>
    </recommendedName>
</protein>
<dbReference type="CDD" id="cd10567">
    <property type="entry name" value="SWIB-MDM2_like"/>
    <property type="match status" value="1"/>
</dbReference>
<evidence type="ECO:0000259" key="3">
    <source>
        <dbReference type="PROSITE" id="PS51998"/>
    </source>
</evidence>
<dbReference type="SMART" id="SM00151">
    <property type="entry name" value="SWIB"/>
    <property type="match status" value="1"/>
</dbReference>
<evidence type="ECO:0000313" key="5">
    <source>
        <dbReference type="Proteomes" id="UP000094043"/>
    </source>
</evidence>
<feature type="compositionally biased region" description="Low complexity" evidence="1">
    <location>
        <begin position="87"/>
        <end position="96"/>
    </location>
</feature>
<dbReference type="EMBL" id="CP143784">
    <property type="protein sequence ID" value="WVN85359.1"/>
    <property type="molecule type" value="Genomic_DNA"/>
</dbReference>
<dbReference type="SUPFAM" id="SSF109715">
    <property type="entry name" value="DEK C-terminal domain"/>
    <property type="match status" value="1"/>
</dbReference>
<dbReference type="InterPro" id="IPR036885">
    <property type="entry name" value="SWIB_MDM2_dom_sf"/>
</dbReference>